<dbReference type="Proteomes" id="UP000760480">
    <property type="component" value="Unassembled WGS sequence"/>
</dbReference>
<accession>A0ABX1TGB1</accession>
<organism evidence="1 2">
    <name type="scientific">Candidatus Competibacter phosphatis</name>
    <dbReference type="NCBI Taxonomy" id="221280"/>
    <lineage>
        <taxon>Bacteria</taxon>
        <taxon>Pseudomonadati</taxon>
        <taxon>Pseudomonadota</taxon>
        <taxon>Gammaproteobacteria</taxon>
        <taxon>Candidatus Competibacteraceae</taxon>
        <taxon>Candidatus Competibacter</taxon>
    </lineage>
</organism>
<evidence type="ECO:0008006" key="3">
    <source>
        <dbReference type="Google" id="ProtNLM"/>
    </source>
</evidence>
<dbReference type="Gene3D" id="2.60.120.620">
    <property type="entry name" value="q2cbj1_9rhob like domain"/>
    <property type="match status" value="1"/>
</dbReference>
<keyword evidence="2" id="KW-1185">Reference proteome</keyword>
<dbReference type="EMBL" id="SPMZ01000011">
    <property type="protein sequence ID" value="NMQ18387.1"/>
    <property type="molecule type" value="Genomic_DNA"/>
</dbReference>
<sequence>MFQEILLVPAAAGALAFTGLKWRKQRQYRQLQVRQRDLVARYDADLNLPERLPDALPDFQRRIAVVPQPLPTGTFETLREAALRHARTERSYFPAHKKGGTIAYEDLHQVAPEIVAFYQSGYLRRLCAAVIGEPVVPTPLNDQSSCSLLFYDRPRDHIGWHYDYNFYNGRHFTVLLPLVNHHLHEDRLSSAQLVIRQDDREVMVPTPPNTLIMFEGAKVFHKVTRLEEDELRVMLSMTFCTRPQASLLKGTIRRFKDIAYFGVRALWS</sequence>
<dbReference type="SUPFAM" id="SSF51197">
    <property type="entry name" value="Clavaminate synthase-like"/>
    <property type="match status" value="1"/>
</dbReference>
<reference evidence="1 2" key="1">
    <citation type="submission" date="2019-03" db="EMBL/GenBank/DDBJ databases">
        <title>Metabolic reconstructions from genomes of highly enriched 'Candidatus Accumulibacter' and 'Candidatus Competibacter' bioreactor populations.</title>
        <authorList>
            <person name="Annavajhala M.K."/>
            <person name="Welles L."/>
            <person name="Abbas B."/>
            <person name="Sorokin D."/>
            <person name="Park H."/>
            <person name="Van Loosdrecht M."/>
            <person name="Chandran K."/>
        </authorList>
    </citation>
    <scope>NUCLEOTIDE SEQUENCE [LARGE SCALE GENOMIC DNA]</scope>
    <source>
        <strain evidence="1 2">SBR_G</strain>
    </source>
</reference>
<name>A0ABX1TGB1_9GAMM</name>
<dbReference type="RefSeq" id="WP_169247638.1">
    <property type="nucleotide sequence ID" value="NZ_SPMZ01000011.1"/>
</dbReference>
<proteinExistence type="predicted"/>
<protein>
    <recommendedName>
        <fullName evidence="3">2OG-Fe(II) oxygenase</fullName>
    </recommendedName>
</protein>
<gene>
    <name evidence="1" type="ORF">E4P82_03740</name>
</gene>
<evidence type="ECO:0000313" key="2">
    <source>
        <dbReference type="Proteomes" id="UP000760480"/>
    </source>
</evidence>
<comment type="caution">
    <text evidence="1">The sequence shown here is derived from an EMBL/GenBank/DDBJ whole genome shotgun (WGS) entry which is preliminary data.</text>
</comment>
<evidence type="ECO:0000313" key="1">
    <source>
        <dbReference type="EMBL" id="NMQ18387.1"/>
    </source>
</evidence>